<name>A0ABS8XHX5_9BURK</name>
<dbReference type="RefSeq" id="WP_233392617.1">
    <property type="nucleotide sequence ID" value="NZ_JAJTWT010000005.1"/>
</dbReference>
<dbReference type="SUPFAM" id="SSF55347">
    <property type="entry name" value="Glyceraldehyde-3-phosphate dehydrogenase-like, C-terminal domain"/>
    <property type="match status" value="1"/>
</dbReference>
<dbReference type="PANTHER" id="PTHR43818:SF11">
    <property type="entry name" value="BCDNA.GH03377"/>
    <property type="match status" value="1"/>
</dbReference>
<gene>
    <name evidence="3" type="ORF">LXT12_13000</name>
</gene>
<protein>
    <submittedName>
        <fullName evidence="3">Gfo/Idh/MocA family oxidoreductase</fullName>
    </submittedName>
</protein>
<dbReference type="Proteomes" id="UP001201463">
    <property type="component" value="Unassembled WGS sequence"/>
</dbReference>
<comment type="caution">
    <text evidence="3">The sequence shown here is derived from an EMBL/GenBank/DDBJ whole genome shotgun (WGS) entry which is preliminary data.</text>
</comment>
<dbReference type="PANTHER" id="PTHR43818">
    <property type="entry name" value="BCDNA.GH03377"/>
    <property type="match status" value="1"/>
</dbReference>
<proteinExistence type="predicted"/>
<organism evidence="3 4">
    <name type="scientific">Pelomonas caseinilytica</name>
    <dbReference type="NCBI Taxonomy" id="2906763"/>
    <lineage>
        <taxon>Bacteria</taxon>
        <taxon>Pseudomonadati</taxon>
        <taxon>Pseudomonadota</taxon>
        <taxon>Betaproteobacteria</taxon>
        <taxon>Burkholderiales</taxon>
        <taxon>Sphaerotilaceae</taxon>
        <taxon>Roseateles</taxon>
    </lineage>
</organism>
<dbReference type="InterPro" id="IPR000683">
    <property type="entry name" value="Gfo/Idh/MocA-like_OxRdtase_N"/>
</dbReference>
<feature type="domain" description="Gfo/Idh/MocA-like oxidoreductase N-terminal" evidence="2">
    <location>
        <begin position="8"/>
        <end position="128"/>
    </location>
</feature>
<dbReference type="InterPro" id="IPR050463">
    <property type="entry name" value="Gfo/Idh/MocA_oxidrdct_glycsds"/>
</dbReference>
<dbReference type="SUPFAM" id="SSF51735">
    <property type="entry name" value="NAD(P)-binding Rossmann-fold domains"/>
    <property type="match status" value="1"/>
</dbReference>
<reference evidence="3 4" key="1">
    <citation type="submission" date="2021-12" db="EMBL/GenBank/DDBJ databases">
        <title>Genome seq of p7.</title>
        <authorList>
            <person name="Seo T."/>
        </authorList>
    </citation>
    <scope>NUCLEOTIDE SEQUENCE [LARGE SCALE GENOMIC DNA]</scope>
    <source>
        <strain evidence="3 4">P7</strain>
    </source>
</reference>
<dbReference type="EMBL" id="JAJTWT010000005">
    <property type="protein sequence ID" value="MCE4538169.1"/>
    <property type="molecule type" value="Genomic_DNA"/>
</dbReference>
<dbReference type="Gene3D" id="3.40.50.720">
    <property type="entry name" value="NAD(P)-binding Rossmann-like Domain"/>
    <property type="match status" value="1"/>
</dbReference>
<keyword evidence="1" id="KW-0560">Oxidoreductase</keyword>
<sequence>MIDPKQLTCAVIGAGRMGVRHVQAAKQLGMQVVGIMDVVAETAKAACKSEGLPESAAFNDAREMLARTRPQAVVVATTAPSHCDLVIAAADAGTRYILCEKPLASSLEEADRMLAACERAGAQLAVNHQMRFMPNYFRVKALIGTERIGPLVAVQVAGSNFGLAMNGSHYFEMFRYMTGRDIHAVQAWFDDVRLTNPRGPQFDDRAGQVRATTADGSSLFMDFSAGAGHGLQCTYICRYAQITVDELAGEIRITARKDEYRELPTTRYGMPADIERIAIEPVEVVAPTISLWKAMLSGETFPQGRDAGLHALRCLVAAHASHARQGSAVALADTALSPSQHFDWA</sequence>
<dbReference type="Gene3D" id="3.30.360.10">
    <property type="entry name" value="Dihydrodipicolinate Reductase, domain 2"/>
    <property type="match status" value="1"/>
</dbReference>
<dbReference type="InterPro" id="IPR036291">
    <property type="entry name" value="NAD(P)-bd_dom_sf"/>
</dbReference>
<evidence type="ECO:0000313" key="3">
    <source>
        <dbReference type="EMBL" id="MCE4538169.1"/>
    </source>
</evidence>
<dbReference type="Pfam" id="PF01408">
    <property type="entry name" value="GFO_IDH_MocA"/>
    <property type="match status" value="1"/>
</dbReference>
<evidence type="ECO:0000259" key="2">
    <source>
        <dbReference type="Pfam" id="PF01408"/>
    </source>
</evidence>
<evidence type="ECO:0000313" key="4">
    <source>
        <dbReference type="Proteomes" id="UP001201463"/>
    </source>
</evidence>
<evidence type="ECO:0000256" key="1">
    <source>
        <dbReference type="ARBA" id="ARBA00023002"/>
    </source>
</evidence>
<keyword evidence="4" id="KW-1185">Reference proteome</keyword>
<accession>A0ABS8XHX5</accession>